<dbReference type="EMBL" id="JAVDWQ010000004">
    <property type="protein sequence ID" value="MDR7209679.1"/>
    <property type="molecule type" value="Genomic_DNA"/>
</dbReference>
<reference evidence="2 3" key="1">
    <citation type="submission" date="2023-07" db="EMBL/GenBank/DDBJ databases">
        <title>Sorghum-associated microbial communities from plants grown in Nebraska, USA.</title>
        <authorList>
            <person name="Schachtman D."/>
        </authorList>
    </citation>
    <scope>NUCLEOTIDE SEQUENCE [LARGE SCALE GENOMIC DNA]</scope>
    <source>
        <strain evidence="2 3">4129</strain>
    </source>
</reference>
<keyword evidence="1" id="KW-0732">Signal</keyword>
<protein>
    <submittedName>
        <fullName evidence="2">Uncharacterized protein</fullName>
    </submittedName>
</protein>
<evidence type="ECO:0000313" key="2">
    <source>
        <dbReference type="EMBL" id="MDR7209679.1"/>
    </source>
</evidence>
<evidence type="ECO:0000256" key="1">
    <source>
        <dbReference type="SAM" id="SignalP"/>
    </source>
</evidence>
<gene>
    <name evidence="2" type="ORF">J2W48_001617</name>
</gene>
<proteinExistence type="predicted"/>
<organism evidence="2 3">
    <name type="scientific">Flavobacterium piscis</name>
    <dbReference type="NCBI Taxonomy" id="1114874"/>
    <lineage>
        <taxon>Bacteria</taxon>
        <taxon>Pseudomonadati</taxon>
        <taxon>Bacteroidota</taxon>
        <taxon>Flavobacteriia</taxon>
        <taxon>Flavobacteriales</taxon>
        <taxon>Flavobacteriaceae</taxon>
        <taxon>Flavobacterium</taxon>
    </lineage>
</organism>
<sequence length="67" mass="7830">MNKSLLFIFVFIYSLGNAQNFSNSNSIIPAPNFYKATGDSIQLNGRIKVIFEKQYIQYQRTKNSHYF</sequence>
<keyword evidence="3" id="KW-1185">Reference proteome</keyword>
<name>A0ABU1Y622_9FLAO</name>
<comment type="caution">
    <text evidence="2">The sequence shown here is derived from an EMBL/GenBank/DDBJ whole genome shotgun (WGS) entry which is preliminary data.</text>
</comment>
<feature type="signal peptide" evidence="1">
    <location>
        <begin position="1"/>
        <end position="18"/>
    </location>
</feature>
<dbReference type="Proteomes" id="UP001269081">
    <property type="component" value="Unassembled WGS sequence"/>
</dbReference>
<accession>A0ABU1Y622</accession>
<evidence type="ECO:0000313" key="3">
    <source>
        <dbReference type="Proteomes" id="UP001269081"/>
    </source>
</evidence>
<feature type="chain" id="PRO_5047179265" evidence="1">
    <location>
        <begin position="19"/>
        <end position="67"/>
    </location>
</feature>